<reference evidence="1 2" key="1">
    <citation type="submission" date="2020-04" db="EMBL/GenBank/DDBJ databases">
        <title>Genome-Wide Identification of 5-Methylcytosine Sites in Bacterial Genomes By High-Throughput Sequencing of MspJI Restriction Fragments.</title>
        <authorList>
            <person name="Wu V."/>
        </authorList>
    </citation>
    <scope>NUCLEOTIDE SEQUENCE [LARGE SCALE GENOMIC DNA]</scope>
    <source>
        <strain evidence="1 2">S2</strain>
    </source>
</reference>
<dbReference type="Proteomes" id="UP000501868">
    <property type="component" value="Chromosome"/>
</dbReference>
<sequence length="95" mass="10699">MIDHSVPADINEMIEKSQVKVVKAFGRCTMVAVQLPNGFIITESITSVDEASYNKETNTQICLERIKHKISELEAYKTQSVAIQSRNRNQGKQNC</sequence>
<evidence type="ECO:0000313" key="2">
    <source>
        <dbReference type="Proteomes" id="UP000501868"/>
    </source>
</evidence>
<proteinExistence type="predicted"/>
<gene>
    <name evidence="1" type="ORF">HFZ78_18260</name>
</gene>
<dbReference type="AlphaFoldDB" id="A0A6H1PCT3"/>
<reference evidence="1 2" key="2">
    <citation type="submission" date="2020-04" db="EMBL/GenBank/DDBJ databases">
        <authorList>
            <person name="Fomenkov A."/>
            <person name="Anton B.P."/>
            <person name="Roberts R.J."/>
        </authorList>
    </citation>
    <scope>NUCLEOTIDE SEQUENCE [LARGE SCALE GENOMIC DNA]</scope>
    <source>
        <strain evidence="1 2">S2</strain>
    </source>
</reference>
<protein>
    <submittedName>
        <fullName evidence="1">Uncharacterized protein</fullName>
    </submittedName>
</protein>
<organism evidence="1 2">
    <name type="scientific">Priestia megaterium</name>
    <name type="common">Bacillus megaterium</name>
    <dbReference type="NCBI Taxonomy" id="1404"/>
    <lineage>
        <taxon>Bacteria</taxon>
        <taxon>Bacillati</taxon>
        <taxon>Bacillota</taxon>
        <taxon>Bacilli</taxon>
        <taxon>Bacillales</taxon>
        <taxon>Bacillaceae</taxon>
        <taxon>Priestia</taxon>
    </lineage>
</organism>
<dbReference type="Pfam" id="PF13876">
    <property type="entry name" value="Phage_gp49_66"/>
    <property type="match status" value="1"/>
</dbReference>
<dbReference type="EMBL" id="CP051128">
    <property type="protein sequence ID" value="QIZ11011.1"/>
    <property type="molecule type" value="Genomic_DNA"/>
</dbReference>
<name>A0A6H1PCT3_PRIMG</name>
<evidence type="ECO:0000313" key="1">
    <source>
        <dbReference type="EMBL" id="QIZ11011.1"/>
    </source>
</evidence>
<accession>A0A6H1PCT3</accession>
<dbReference type="InterPro" id="IPR025915">
    <property type="entry name" value="Phage_gp49_66"/>
</dbReference>